<evidence type="ECO:0000313" key="3">
    <source>
        <dbReference type="Proteomes" id="UP000317318"/>
    </source>
</evidence>
<reference evidence="2 3" key="1">
    <citation type="submission" date="2019-02" db="EMBL/GenBank/DDBJ databases">
        <title>Deep-cultivation of Planctomycetes and their phenomic and genomic characterization uncovers novel biology.</title>
        <authorList>
            <person name="Wiegand S."/>
            <person name="Jogler M."/>
            <person name="Boedeker C."/>
            <person name="Pinto D."/>
            <person name="Vollmers J."/>
            <person name="Rivas-Marin E."/>
            <person name="Kohn T."/>
            <person name="Peeters S.H."/>
            <person name="Heuer A."/>
            <person name="Rast P."/>
            <person name="Oberbeckmann S."/>
            <person name="Bunk B."/>
            <person name="Jeske O."/>
            <person name="Meyerdierks A."/>
            <person name="Storesund J.E."/>
            <person name="Kallscheuer N."/>
            <person name="Luecker S."/>
            <person name="Lage O.M."/>
            <person name="Pohl T."/>
            <person name="Merkel B.J."/>
            <person name="Hornburger P."/>
            <person name="Mueller R.-W."/>
            <person name="Bruemmer F."/>
            <person name="Labrenz M."/>
            <person name="Spormann A.M."/>
            <person name="Op den Camp H."/>
            <person name="Overmann J."/>
            <person name="Amann R."/>
            <person name="Jetten M.S.M."/>
            <person name="Mascher T."/>
            <person name="Medema M.H."/>
            <person name="Devos D.P."/>
            <person name="Kaster A.-K."/>
            <person name="Ovreas L."/>
            <person name="Rohde M."/>
            <person name="Galperin M.Y."/>
            <person name="Jogler C."/>
        </authorList>
    </citation>
    <scope>NUCLEOTIDE SEQUENCE [LARGE SCALE GENOMIC DNA]</scope>
    <source>
        <strain evidence="2 3">Pan189</strain>
    </source>
</reference>
<dbReference type="InterPro" id="IPR011335">
    <property type="entry name" value="Restrct_endonuc-II-like"/>
</dbReference>
<dbReference type="SUPFAM" id="SSF52980">
    <property type="entry name" value="Restriction endonuclease-like"/>
    <property type="match status" value="1"/>
</dbReference>
<dbReference type="PANTHER" id="PTHR38590:SF1">
    <property type="entry name" value="BLL0828 PROTEIN"/>
    <property type="match status" value="1"/>
</dbReference>
<proteinExistence type="predicted"/>
<feature type="domain" description="DUF559" evidence="1">
    <location>
        <begin position="13"/>
        <end position="114"/>
    </location>
</feature>
<protein>
    <recommendedName>
        <fullName evidence="1">DUF559 domain-containing protein</fullName>
    </recommendedName>
</protein>
<dbReference type="Proteomes" id="UP000317318">
    <property type="component" value="Chromosome"/>
</dbReference>
<name>A0A517QW41_9PLAN</name>
<dbReference type="CDD" id="cd01038">
    <property type="entry name" value="Endonuclease_DUF559"/>
    <property type="match status" value="1"/>
</dbReference>
<dbReference type="RefSeq" id="WP_145362065.1">
    <property type="nucleotide sequence ID" value="NZ_CP036268.1"/>
</dbReference>
<dbReference type="PANTHER" id="PTHR38590">
    <property type="entry name" value="BLL0828 PROTEIN"/>
    <property type="match status" value="1"/>
</dbReference>
<dbReference type="Gene3D" id="3.40.960.10">
    <property type="entry name" value="VSR Endonuclease"/>
    <property type="match status" value="1"/>
</dbReference>
<evidence type="ECO:0000259" key="1">
    <source>
        <dbReference type="Pfam" id="PF04480"/>
    </source>
</evidence>
<dbReference type="EMBL" id="CP036268">
    <property type="protein sequence ID" value="QDT35797.1"/>
    <property type="molecule type" value="Genomic_DNA"/>
</dbReference>
<dbReference type="InterPro" id="IPR047216">
    <property type="entry name" value="Endonuclease_DUF559_bact"/>
</dbReference>
<dbReference type="OrthoDB" id="9798754at2"/>
<evidence type="ECO:0000313" key="2">
    <source>
        <dbReference type="EMBL" id="QDT35797.1"/>
    </source>
</evidence>
<dbReference type="InterPro" id="IPR007569">
    <property type="entry name" value="DUF559"/>
</dbReference>
<dbReference type="KEGG" id="svp:Pan189_01500"/>
<gene>
    <name evidence="2" type="ORF">Pan189_01500</name>
</gene>
<dbReference type="Pfam" id="PF04480">
    <property type="entry name" value="DUF559"/>
    <property type="match status" value="1"/>
</dbReference>
<organism evidence="2 3">
    <name type="scientific">Stratiformator vulcanicus</name>
    <dbReference type="NCBI Taxonomy" id="2527980"/>
    <lineage>
        <taxon>Bacteria</taxon>
        <taxon>Pseudomonadati</taxon>
        <taxon>Planctomycetota</taxon>
        <taxon>Planctomycetia</taxon>
        <taxon>Planctomycetales</taxon>
        <taxon>Planctomycetaceae</taxon>
        <taxon>Stratiformator</taxon>
    </lineage>
</organism>
<keyword evidence="3" id="KW-1185">Reference proteome</keyword>
<dbReference type="AlphaFoldDB" id="A0A517QW41"/>
<sequence length="131" mass="14879">MNTAGDGPAFAERRAKELRQTLTGPERVLWNGLRGRRFAGLKFRRQHPIGPYIVDFYCDAKKLVVELDGASHDSRGEYDKARQSWIESEGYKMLRISNDDVLQNLEESLLAIAKAAGLNPGDIDDRFRNKK</sequence>
<accession>A0A517QW41</accession>